<dbReference type="OMA" id="WEYAGAK"/>
<proteinExistence type="inferred from homology"/>
<dbReference type="GO" id="GO:0042147">
    <property type="term" value="P:retrograde transport, endosome to Golgi"/>
    <property type="evidence" value="ECO:0007669"/>
    <property type="project" value="InterPro"/>
</dbReference>
<evidence type="ECO:0000256" key="1">
    <source>
        <dbReference type="ARBA" id="ARBA00004287"/>
    </source>
</evidence>
<dbReference type="Pfam" id="PF19566">
    <property type="entry name" value="Snx8_BAR_dom"/>
    <property type="match status" value="1"/>
</dbReference>
<dbReference type="Pfam" id="PF00787">
    <property type="entry name" value="PX"/>
    <property type="match status" value="1"/>
</dbReference>
<reference evidence="11 12" key="1">
    <citation type="journal article" date="2015" name="Front. Microbiol.">
        <title>Genome sequence of the plant growth promoting endophytic yeast Rhodotorula graminis WP1.</title>
        <authorList>
            <person name="Firrincieli A."/>
            <person name="Otillar R."/>
            <person name="Salamov A."/>
            <person name="Schmutz J."/>
            <person name="Khan Z."/>
            <person name="Redman R.S."/>
            <person name="Fleck N.D."/>
            <person name="Lindquist E."/>
            <person name="Grigoriev I.V."/>
            <person name="Doty S.L."/>
        </authorList>
    </citation>
    <scope>NUCLEOTIDE SEQUENCE [LARGE SCALE GENOMIC DNA]</scope>
    <source>
        <strain evidence="11 12">WP1</strain>
    </source>
</reference>
<evidence type="ECO:0000259" key="10">
    <source>
        <dbReference type="PROSITE" id="PS50195"/>
    </source>
</evidence>
<comment type="similarity">
    <text evidence="3">Belongs to the sorting nexin family.</text>
</comment>
<feature type="region of interest" description="Disordered" evidence="9">
    <location>
        <begin position="1"/>
        <end position="50"/>
    </location>
</feature>
<keyword evidence="5" id="KW-0813">Transport</keyword>
<dbReference type="PANTHER" id="PTHR47554">
    <property type="entry name" value="SORTING NEXIN MVP1"/>
    <property type="match status" value="1"/>
</dbReference>
<dbReference type="GO" id="GO:0006623">
    <property type="term" value="P:protein targeting to vacuole"/>
    <property type="evidence" value="ECO:0007669"/>
    <property type="project" value="TreeGrafter"/>
</dbReference>
<evidence type="ECO:0000313" key="11">
    <source>
        <dbReference type="EMBL" id="KPV75469.1"/>
    </source>
</evidence>
<dbReference type="GO" id="GO:0005829">
    <property type="term" value="C:cytosol"/>
    <property type="evidence" value="ECO:0007669"/>
    <property type="project" value="GOC"/>
</dbReference>
<dbReference type="AlphaFoldDB" id="A0A194S4M7"/>
<dbReference type="InterPro" id="IPR028662">
    <property type="entry name" value="SNX8/Mvp1"/>
</dbReference>
<feature type="region of interest" description="Disordered" evidence="9">
    <location>
        <begin position="74"/>
        <end position="101"/>
    </location>
</feature>
<evidence type="ECO:0000313" key="12">
    <source>
        <dbReference type="Proteomes" id="UP000053890"/>
    </source>
</evidence>
<sequence>MSSFDQSRGFHAPSGLARHDSYSSADPWGSLPPASAAPPPPAPLADDHLPPFSTFTAGTSIITNDYGVVTQAGSSGRAGASGGTGGGFGDNLLEGQSPDGPWQLPRQQKVELVLQGDLDGWMVKHHVYQVVQPEKGTSVTRRYSDFVWLLDCLARRYPFRSLPSLPPKRLHLSGHYLATDDLFLERRRRGLERALTTLVAHPTVGHDALLSHFLSAPDDLAVYRKSSAANVSLDEESVQRVLTPREEGSLPADVDARLASLRQRLPALVDSWTRITTVADRLAHRRLNQGKEYEALHDALERAVEVEGRGWRPKEVEQTEREVRATSGVAADVAETEGASARRSLETVVEELKQHREIYTGLRDLFARQAALGGDNVDKLQKRVETNLAKLNLLRSLNPRPPSFDADADKLSSVLAADQRSIDAALGRRRFIRWCVWEEVRWAWRSTSLLNLTLRDYAAHETSYARRLADQWSSLAEALGPPAA</sequence>
<dbReference type="Proteomes" id="UP000053890">
    <property type="component" value="Unassembled WGS sequence"/>
</dbReference>
<evidence type="ECO:0000256" key="7">
    <source>
        <dbReference type="ARBA" id="ARBA00022927"/>
    </source>
</evidence>
<dbReference type="GeneID" id="28977284"/>
<comment type="subcellular location">
    <subcellularLocation>
        <location evidence="2">Cytoplasm</location>
    </subcellularLocation>
    <subcellularLocation>
        <location evidence="1">Membrane</location>
        <topology evidence="1">Peripheral membrane protein</topology>
        <orientation evidence="1">Cytoplasmic side</orientation>
    </subcellularLocation>
</comment>
<dbReference type="RefSeq" id="XP_018271518.1">
    <property type="nucleotide sequence ID" value="XM_018416836.1"/>
</dbReference>
<evidence type="ECO:0000256" key="8">
    <source>
        <dbReference type="ARBA" id="ARBA00023136"/>
    </source>
</evidence>
<dbReference type="Gene3D" id="3.30.1520.10">
    <property type="entry name" value="Phox-like domain"/>
    <property type="match status" value="1"/>
</dbReference>
<dbReference type="EMBL" id="KQ474078">
    <property type="protein sequence ID" value="KPV75469.1"/>
    <property type="molecule type" value="Genomic_DNA"/>
</dbReference>
<dbReference type="PROSITE" id="PS50195">
    <property type="entry name" value="PX"/>
    <property type="match status" value="1"/>
</dbReference>
<keyword evidence="7" id="KW-0653">Protein transport</keyword>
<gene>
    <name evidence="11" type="ORF">RHOBADRAFT_53441</name>
</gene>
<dbReference type="InterPro" id="IPR045734">
    <property type="entry name" value="Snx8_BAR_dom"/>
</dbReference>
<dbReference type="InterPro" id="IPR036871">
    <property type="entry name" value="PX_dom_sf"/>
</dbReference>
<evidence type="ECO:0000256" key="9">
    <source>
        <dbReference type="SAM" id="MobiDB-lite"/>
    </source>
</evidence>
<feature type="compositionally biased region" description="Gly residues" evidence="9">
    <location>
        <begin position="79"/>
        <end position="89"/>
    </location>
</feature>
<keyword evidence="12" id="KW-1185">Reference proteome</keyword>
<evidence type="ECO:0000256" key="6">
    <source>
        <dbReference type="ARBA" id="ARBA00022490"/>
    </source>
</evidence>
<dbReference type="InterPro" id="IPR001683">
    <property type="entry name" value="PX_dom"/>
</dbReference>
<dbReference type="GO" id="GO:0005768">
    <property type="term" value="C:endosome"/>
    <property type="evidence" value="ECO:0007669"/>
    <property type="project" value="TreeGrafter"/>
</dbReference>
<evidence type="ECO:0000256" key="5">
    <source>
        <dbReference type="ARBA" id="ARBA00022448"/>
    </source>
</evidence>
<dbReference type="SMART" id="SM00312">
    <property type="entry name" value="PX"/>
    <property type="match status" value="1"/>
</dbReference>
<protein>
    <recommendedName>
        <fullName evidence="4">Sorting nexin MVP1</fullName>
    </recommendedName>
</protein>
<evidence type="ECO:0000256" key="4">
    <source>
        <dbReference type="ARBA" id="ARBA00014268"/>
    </source>
</evidence>
<feature type="domain" description="PX" evidence="10">
    <location>
        <begin position="106"/>
        <end position="220"/>
    </location>
</feature>
<dbReference type="SUPFAM" id="SSF64268">
    <property type="entry name" value="PX domain"/>
    <property type="match status" value="1"/>
</dbReference>
<dbReference type="STRING" id="578459.A0A194S4M7"/>
<keyword evidence="6" id="KW-0963">Cytoplasm</keyword>
<organism evidence="11 12">
    <name type="scientific">Rhodotorula graminis (strain WP1)</name>
    <dbReference type="NCBI Taxonomy" id="578459"/>
    <lineage>
        <taxon>Eukaryota</taxon>
        <taxon>Fungi</taxon>
        <taxon>Dikarya</taxon>
        <taxon>Basidiomycota</taxon>
        <taxon>Pucciniomycotina</taxon>
        <taxon>Microbotryomycetes</taxon>
        <taxon>Sporidiobolales</taxon>
        <taxon>Sporidiobolaceae</taxon>
        <taxon>Rhodotorula</taxon>
    </lineage>
</organism>
<dbReference type="GO" id="GO:0016020">
    <property type="term" value="C:membrane"/>
    <property type="evidence" value="ECO:0007669"/>
    <property type="project" value="UniProtKB-SubCell"/>
</dbReference>
<keyword evidence="8" id="KW-0472">Membrane</keyword>
<evidence type="ECO:0000256" key="3">
    <source>
        <dbReference type="ARBA" id="ARBA00010883"/>
    </source>
</evidence>
<dbReference type="PANTHER" id="PTHR47554:SF1">
    <property type="entry name" value="SORTING NEXIN MVP1"/>
    <property type="match status" value="1"/>
</dbReference>
<name>A0A194S4M7_RHOGW</name>
<evidence type="ECO:0000256" key="2">
    <source>
        <dbReference type="ARBA" id="ARBA00004496"/>
    </source>
</evidence>
<dbReference type="GO" id="GO:0032266">
    <property type="term" value="F:phosphatidylinositol-3-phosphate binding"/>
    <property type="evidence" value="ECO:0007669"/>
    <property type="project" value="TreeGrafter"/>
</dbReference>
<accession>A0A194S4M7</accession>
<dbReference type="OrthoDB" id="10064318at2759"/>